<dbReference type="NCBIfam" id="TIGR00099">
    <property type="entry name" value="Cof-subfamily"/>
    <property type="match status" value="1"/>
</dbReference>
<comment type="caution">
    <text evidence="1">The sequence shown here is derived from an EMBL/GenBank/DDBJ whole genome shotgun (WGS) entry which is preliminary data.</text>
</comment>
<dbReference type="PANTHER" id="PTHR10000">
    <property type="entry name" value="PHOSPHOSERINE PHOSPHATASE"/>
    <property type="match status" value="1"/>
</dbReference>
<sequence>MGSKKLIAFDLDGTLLNSKGTILESSKQAIREARAHGAKVVLATGRHHVAVRPYHYELGLDTPAICCNGAYIMDFSQPEPVYSNPLSKDQARRIIKIARDRDMHILMYVEDAMTYEVLNPHMERLSNWAKAQPEIVRPNIKQIDDALAVMESASTIHKFVLSHTDQEQFLSAYQHIQTMTDVSCERSWVDRIDIANSGNTKGSTLLRLAERWGIERENIIAVGDNDNDISMVRMAGLGVAMGNCSETLKSVADEFIGSNDDDSIASLIEKYVTGADCTTAA</sequence>
<dbReference type="EMBL" id="JOKG01000005">
    <property type="protein sequence ID" value="KEQ11947.1"/>
    <property type="molecule type" value="Genomic_DNA"/>
</dbReference>
<reference evidence="1 2" key="1">
    <citation type="submission" date="2014-06" db="EMBL/GenBank/DDBJ databases">
        <title>Whole Genome Sequences of Three Symbiotic Endozoicomonas Bacteria.</title>
        <authorList>
            <person name="Neave M.J."/>
            <person name="Apprill A."/>
            <person name="Voolstra C.R."/>
        </authorList>
    </citation>
    <scope>NUCLEOTIDE SEQUENCE [LARGE SCALE GENOMIC DNA]</scope>
    <source>
        <strain evidence="1 2">LMG 24815</strain>
    </source>
</reference>
<evidence type="ECO:0008006" key="3">
    <source>
        <dbReference type="Google" id="ProtNLM"/>
    </source>
</evidence>
<dbReference type="SFLD" id="SFLDG01140">
    <property type="entry name" value="C2.B:_Phosphomannomutase_and_P"/>
    <property type="match status" value="1"/>
</dbReference>
<dbReference type="InterPro" id="IPR006379">
    <property type="entry name" value="HAD-SF_hydro_IIB"/>
</dbReference>
<evidence type="ECO:0000313" key="1">
    <source>
        <dbReference type="EMBL" id="KEQ11947.1"/>
    </source>
</evidence>
<dbReference type="Proteomes" id="UP000028006">
    <property type="component" value="Unassembled WGS sequence"/>
</dbReference>
<dbReference type="NCBIfam" id="NF007821">
    <property type="entry name" value="PRK10530.1"/>
    <property type="match status" value="1"/>
</dbReference>
<dbReference type="SFLD" id="SFLDS00003">
    <property type="entry name" value="Haloacid_Dehalogenase"/>
    <property type="match status" value="1"/>
</dbReference>
<dbReference type="eggNOG" id="COG0561">
    <property type="taxonomic scope" value="Bacteria"/>
</dbReference>
<proteinExistence type="predicted"/>
<dbReference type="Gene3D" id="3.30.1240.10">
    <property type="match status" value="1"/>
</dbReference>
<dbReference type="PANTHER" id="PTHR10000:SF58">
    <property type="entry name" value="PYRIDOXAL PHOSPHATE PHOSPHATASE YBHA"/>
    <property type="match status" value="1"/>
</dbReference>
<keyword evidence="2" id="KW-1185">Reference proteome</keyword>
<dbReference type="AlphaFoldDB" id="A0A081N0H4"/>
<dbReference type="InterPro" id="IPR000150">
    <property type="entry name" value="Cof"/>
</dbReference>
<protein>
    <recommendedName>
        <fullName evidence="3">HAD family hydrolase</fullName>
    </recommendedName>
</protein>
<dbReference type="InterPro" id="IPR036412">
    <property type="entry name" value="HAD-like_sf"/>
</dbReference>
<dbReference type="CDD" id="cd07516">
    <property type="entry name" value="HAD_Pase"/>
    <property type="match status" value="1"/>
</dbReference>
<accession>A0A081N0H4</accession>
<dbReference type="Gene3D" id="3.40.50.1000">
    <property type="entry name" value="HAD superfamily/HAD-like"/>
    <property type="match status" value="1"/>
</dbReference>
<gene>
    <name evidence="1" type="ORF">GZ77_22855</name>
</gene>
<organism evidence="1 2">
    <name type="scientific">Endozoicomonas montiporae</name>
    <dbReference type="NCBI Taxonomy" id="1027273"/>
    <lineage>
        <taxon>Bacteria</taxon>
        <taxon>Pseudomonadati</taxon>
        <taxon>Pseudomonadota</taxon>
        <taxon>Gammaproteobacteria</taxon>
        <taxon>Oceanospirillales</taxon>
        <taxon>Endozoicomonadaceae</taxon>
        <taxon>Endozoicomonas</taxon>
    </lineage>
</organism>
<evidence type="ECO:0000313" key="2">
    <source>
        <dbReference type="Proteomes" id="UP000028006"/>
    </source>
</evidence>
<dbReference type="RefSeq" id="WP_034879097.1">
    <property type="nucleotide sequence ID" value="NZ_JOKG01000005.1"/>
</dbReference>
<name>A0A081N0H4_9GAMM</name>
<dbReference type="SFLD" id="SFLDG01144">
    <property type="entry name" value="C2.B.4:_PGP_Like"/>
    <property type="match status" value="1"/>
</dbReference>
<dbReference type="GO" id="GO:0005829">
    <property type="term" value="C:cytosol"/>
    <property type="evidence" value="ECO:0007669"/>
    <property type="project" value="TreeGrafter"/>
</dbReference>
<dbReference type="NCBIfam" id="TIGR01484">
    <property type="entry name" value="HAD-SF-IIB"/>
    <property type="match status" value="1"/>
</dbReference>
<dbReference type="GO" id="GO:0000287">
    <property type="term" value="F:magnesium ion binding"/>
    <property type="evidence" value="ECO:0007669"/>
    <property type="project" value="TreeGrafter"/>
</dbReference>
<dbReference type="Pfam" id="PF08282">
    <property type="entry name" value="Hydrolase_3"/>
    <property type="match status" value="1"/>
</dbReference>
<dbReference type="SUPFAM" id="SSF56784">
    <property type="entry name" value="HAD-like"/>
    <property type="match status" value="1"/>
</dbReference>
<dbReference type="InterPro" id="IPR023214">
    <property type="entry name" value="HAD_sf"/>
</dbReference>
<dbReference type="PROSITE" id="PS01228">
    <property type="entry name" value="COF_1"/>
    <property type="match status" value="1"/>
</dbReference>
<dbReference type="GO" id="GO:0016791">
    <property type="term" value="F:phosphatase activity"/>
    <property type="evidence" value="ECO:0007669"/>
    <property type="project" value="TreeGrafter"/>
</dbReference>